<evidence type="ECO:0000313" key="3">
    <source>
        <dbReference type="EMBL" id="GAA1158933.1"/>
    </source>
</evidence>
<evidence type="ECO:0000313" key="4">
    <source>
        <dbReference type="Proteomes" id="UP001501371"/>
    </source>
</evidence>
<keyword evidence="4" id="KW-1185">Reference proteome</keyword>
<evidence type="ECO:0000256" key="1">
    <source>
        <dbReference type="SAM" id="MobiDB-lite"/>
    </source>
</evidence>
<comment type="caution">
    <text evidence="3">The sequence shown here is derived from an EMBL/GenBank/DDBJ whole genome shotgun (WGS) entry which is preliminary data.</text>
</comment>
<name>A0ABN1UME6_9ACTN</name>
<evidence type="ECO:0008006" key="5">
    <source>
        <dbReference type="Google" id="ProtNLM"/>
    </source>
</evidence>
<sequence>MRPPTRIPRQAPNPYDELARLAPPEYDHDVAEASRDRDPLDPAATPARAHDPAGTGPGIASDRDDDPADAWSPPDHRGRSRFGSLSLAVKLTLTLVVGAAFLLLADRAAEMYAREKAADKLQQSLGLATRPDVDIHGFPFLTQVAAKRLDRVDVTVPDVPAGRVSLDEVRATARDIRVEGSLPDSLQGAVVGRLDGDVLLSFDDLGRELGASQVKFTDAGPDTVQIAGSLPVAGHDLRLRAQAHIANEGGRSVATTVDGMRLDIPGVATYRPGKDRAHSGLRLAPETASAIARSKDQARAMLQVPSVVKALGVPEEQVRRALRGEDELARFTGRPGFVQQLMNVNLVDVVAANPQIMKQAGVDPALVDAVLNLRPPELSDRLSLSFELPRTPGDVRLRDIRVEREGIRAELVGSGLEIGGNGGNGENIGNG</sequence>
<feature type="transmembrane region" description="Helical" evidence="2">
    <location>
        <begin position="87"/>
        <end position="105"/>
    </location>
</feature>
<keyword evidence="2" id="KW-0812">Transmembrane</keyword>
<dbReference type="InterPro" id="IPR021373">
    <property type="entry name" value="DUF2993"/>
</dbReference>
<keyword evidence="2" id="KW-0472">Membrane</keyword>
<organism evidence="3 4">
    <name type="scientific">Streptomyces hebeiensis</name>
    <dbReference type="NCBI Taxonomy" id="229486"/>
    <lineage>
        <taxon>Bacteria</taxon>
        <taxon>Bacillati</taxon>
        <taxon>Actinomycetota</taxon>
        <taxon>Actinomycetes</taxon>
        <taxon>Kitasatosporales</taxon>
        <taxon>Streptomycetaceae</taxon>
        <taxon>Streptomyces</taxon>
    </lineage>
</organism>
<reference evidence="3 4" key="1">
    <citation type="journal article" date="2019" name="Int. J. Syst. Evol. Microbiol.">
        <title>The Global Catalogue of Microorganisms (GCM) 10K type strain sequencing project: providing services to taxonomists for standard genome sequencing and annotation.</title>
        <authorList>
            <consortium name="The Broad Institute Genomics Platform"/>
            <consortium name="The Broad Institute Genome Sequencing Center for Infectious Disease"/>
            <person name="Wu L."/>
            <person name="Ma J."/>
        </authorList>
    </citation>
    <scope>NUCLEOTIDE SEQUENCE [LARGE SCALE GENOMIC DNA]</scope>
    <source>
        <strain evidence="3 4">JCM 12696</strain>
    </source>
</reference>
<dbReference type="Pfam" id="PF11209">
    <property type="entry name" value="LmeA"/>
    <property type="match status" value="1"/>
</dbReference>
<dbReference type="RefSeq" id="WP_344271668.1">
    <property type="nucleotide sequence ID" value="NZ_BAAAKV010000009.1"/>
</dbReference>
<accession>A0ABN1UME6</accession>
<keyword evidence="2" id="KW-1133">Transmembrane helix</keyword>
<evidence type="ECO:0000256" key="2">
    <source>
        <dbReference type="SAM" id="Phobius"/>
    </source>
</evidence>
<proteinExistence type="predicted"/>
<protein>
    <recommendedName>
        <fullName evidence="5">DUF2993 domain-containing protein</fullName>
    </recommendedName>
</protein>
<gene>
    <name evidence="3" type="ORF">GCM10009654_13870</name>
</gene>
<dbReference type="Proteomes" id="UP001501371">
    <property type="component" value="Unassembled WGS sequence"/>
</dbReference>
<feature type="region of interest" description="Disordered" evidence="1">
    <location>
        <begin position="1"/>
        <end position="79"/>
    </location>
</feature>
<feature type="compositionally biased region" description="Basic and acidic residues" evidence="1">
    <location>
        <begin position="25"/>
        <end position="40"/>
    </location>
</feature>
<dbReference type="EMBL" id="BAAAKV010000009">
    <property type="protein sequence ID" value="GAA1158933.1"/>
    <property type="molecule type" value="Genomic_DNA"/>
</dbReference>